<evidence type="ECO:0000313" key="3">
    <source>
        <dbReference type="Proteomes" id="UP000076738"/>
    </source>
</evidence>
<dbReference type="InterPro" id="IPR002182">
    <property type="entry name" value="NB-ARC"/>
</dbReference>
<evidence type="ECO:0000313" key="2">
    <source>
        <dbReference type="EMBL" id="KZO91483.1"/>
    </source>
</evidence>
<organism evidence="2 3">
    <name type="scientific">Calocera viscosa (strain TUFC12733)</name>
    <dbReference type="NCBI Taxonomy" id="1330018"/>
    <lineage>
        <taxon>Eukaryota</taxon>
        <taxon>Fungi</taxon>
        <taxon>Dikarya</taxon>
        <taxon>Basidiomycota</taxon>
        <taxon>Agaricomycotina</taxon>
        <taxon>Dacrymycetes</taxon>
        <taxon>Dacrymycetales</taxon>
        <taxon>Dacrymycetaceae</taxon>
        <taxon>Calocera</taxon>
    </lineage>
</organism>
<gene>
    <name evidence="2" type="ORF">CALVIDRAFT_505610</name>
</gene>
<dbReference type="Pfam" id="PF00931">
    <property type="entry name" value="NB-ARC"/>
    <property type="match status" value="1"/>
</dbReference>
<evidence type="ECO:0000259" key="1">
    <source>
        <dbReference type="Pfam" id="PF00931"/>
    </source>
</evidence>
<dbReference type="PANTHER" id="PTHR47691">
    <property type="entry name" value="REGULATOR-RELATED"/>
    <property type="match status" value="1"/>
</dbReference>
<name>A0A167HCM3_CALVF</name>
<reference evidence="2 3" key="1">
    <citation type="journal article" date="2016" name="Mol. Biol. Evol.">
        <title>Comparative Genomics of Early-Diverging Mushroom-Forming Fungi Provides Insights into the Origins of Lignocellulose Decay Capabilities.</title>
        <authorList>
            <person name="Nagy L.G."/>
            <person name="Riley R."/>
            <person name="Tritt A."/>
            <person name="Adam C."/>
            <person name="Daum C."/>
            <person name="Floudas D."/>
            <person name="Sun H."/>
            <person name="Yadav J.S."/>
            <person name="Pangilinan J."/>
            <person name="Larsson K.H."/>
            <person name="Matsuura K."/>
            <person name="Barry K."/>
            <person name="Labutti K."/>
            <person name="Kuo R."/>
            <person name="Ohm R.A."/>
            <person name="Bhattacharya S.S."/>
            <person name="Shirouzu T."/>
            <person name="Yoshinaga Y."/>
            <person name="Martin F.M."/>
            <person name="Grigoriev I.V."/>
            <person name="Hibbett D.S."/>
        </authorList>
    </citation>
    <scope>NUCLEOTIDE SEQUENCE [LARGE SCALE GENOMIC DNA]</scope>
    <source>
        <strain evidence="2 3">TUFC12733</strain>
    </source>
</reference>
<dbReference type="AlphaFoldDB" id="A0A167HCM3"/>
<dbReference type="EMBL" id="KV417322">
    <property type="protein sequence ID" value="KZO91483.1"/>
    <property type="molecule type" value="Genomic_DNA"/>
</dbReference>
<protein>
    <recommendedName>
        <fullName evidence="1">NB-ARC domain-containing protein</fullName>
    </recommendedName>
</protein>
<keyword evidence="3" id="KW-1185">Reference proteome</keyword>
<sequence>MSVPSSGPTSALAKISSALTKLTDGAKALRNPFKKKAEEIALRVTGLHEVALAIFACVVVLNSDVFQEFRERDKEHQELLEMLEFLTTRVLNELAGEKNINNATREAISSLQQAVDDVETLLRSQGEESETKLVHIARNSLGDLRQRLDQQSHRFALVSVTQLTKDASARPNIPADLNRIKPPPKPAIFYGREDLVQTIVDLLLKDETCRVPLLGAGGIGKTALVTTILNDERVKNKFGQNVFFLSCESLISASAIILALASALGLQQDGGARQAVIHYLSSFKYVLLALDNFETAWDSDDRTEVEALLTEFAAVSSLSLFVTMRGALRPAGVDWTDRILNPLGSLSIDAARDMWMRIAKKADSKVDDLLRLLDGLPLAIMLMAQQGQVLSTMELFKSYNDERTALLSRGNASRLESLEISIELSLNSRTMQAERNARRLLSALCLLPNETSLSQFDRMLPSMPHSGRYVRVLLHAALAVNKAGKISTLSPIREFMLQKYPPEDADVADIRAHFTGLAHLVH</sequence>
<accession>A0A167HCM3</accession>
<dbReference type="Proteomes" id="UP000076738">
    <property type="component" value="Unassembled WGS sequence"/>
</dbReference>
<dbReference type="GO" id="GO:0043531">
    <property type="term" value="F:ADP binding"/>
    <property type="evidence" value="ECO:0007669"/>
    <property type="project" value="InterPro"/>
</dbReference>
<dbReference type="OrthoDB" id="1534087at2759"/>
<dbReference type="InterPro" id="IPR027417">
    <property type="entry name" value="P-loop_NTPase"/>
</dbReference>
<dbReference type="Gene3D" id="3.40.50.300">
    <property type="entry name" value="P-loop containing nucleotide triphosphate hydrolases"/>
    <property type="match status" value="1"/>
</dbReference>
<dbReference type="STRING" id="1330018.A0A167HCM3"/>
<feature type="domain" description="NB-ARC" evidence="1">
    <location>
        <begin position="193"/>
        <end position="288"/>
    </location>
</feature>
<proteinExistence type="predicted"/>
<dbReference type="SUPFAM" id="SSF52540">
    <property type="entry name" value="P-loop containing nucleoside triphosphate hydrolases"/>
    <property type="match status" value="1"/>
</dbReference>
<dbReference type="PANTHER" id="PTHR47691:SF3">
    <property type="entry name" value="HTH-TYPE TRANSCRIPTIONAL REGULATOR RV0890C-RELATED"/>
    <property type="match status" value="1"/>
</dbReference>
<feature type="non-terminal residue" evidence="2">
    <location>
        <position position="522"/>
    </location>
</feature>